<dbReference type="Gene3D" id="1.20.5.1930">
    <property type="match status" value="1"/>
</dbReference>
<dbReference type="Proteomes" id="UP000184184">
    <property type="component" value="Unassembled WGS sequence"/>
</dbReference>
<feature type="transmembrane region" description="Helical" evidence="6">
    <location>
        <begin position="80"/>
        <end position="95"/>
    </location>
</feature>
<organism evidence="8 9">
    <name type="scientific">Gracilibacillus kekensis</name>
    <dbReference type="NCBI Taxonomy" id="1027249"/>
    <lineage>
        <taxon>Bacteria</taxon>
        <taxon>Bacillati</taxon>
        <taxon>Bacillota</taxon>
        <taxon>Bacilli</taxon>
        <taxon>Bacillales</taxon>
        <taxon>Bacillaceae</taxon>
        <taxon>Gracilibacillus</taxon>
    </lineage>
</organism>
<name>A0A1M7L1L8_9BACI</name>
<comment type="catalytic activity">
    <reaction evidence="1">
        <text>ATP + protein L-histidine = ADP + protein N-phospho-L-histidine.</text>
        <dbReference type="EC" id="2.7.13.3"/>
    </reaction>
</comment>
<dbReference type="CDD" id="cd16917">
    <property type="entry name" value="HATPase_UhpB-NarQ-NarX-like"/>
    <property type="match status" value="1"/>
</dbReference>
<sequence length="374" mass="42782">MRFSFWIWLALWIVTWACAILVEVNASPGLITYLIGMSALFFVCFFLTSIAAKSQPVLWVFIISIITVSFLLPLNNEINPFTWMMLGLVLAVTINQSAGHKLYGLVSLILLSAILLHIEYVSPMIASFFFVLSVSVLTGTYYYQYKLVSNRGMKDRYQALLQTYRKHKRDTVTNDQHARQQERIMIGREIHDRVGHTLTNLLMQIEILRLQDNRAEWDLLKNLANESLSESRKAVKALKEDHVTGIAAVIHLIRKLEAEQYVSIAFLTRQNALSVSLSPKQATVVYRAIQESLTNVMRHSRGKEATIILEAPGTTHFRFEVINPVEDDIEYREGFGLKSMKERLAQIDGELDVLVYNNQFIVRGLFPIEGERVE</sequence>
<evidence type="ECO:0000313" key="8">
    <source>
        <dbReference type="EMBL" id="SHM71741.1"/>
    </source>
</evidence>
<keyword evidence="4 8" id="KW-0418">Kinase</keyword>
<dbReference type="PANTHER" id="PTHR24421:SF59">
    <property type="entry name" value="OXYGEN SENSOR HISTIDINE KINASE NREB"/>
    <property type="match status" value="1"/>
</dbReference>
<feature type="transmembrane region" description="Helical" evidence="6">
    <location>
        <begin position="102"/>
        <end position="118"/>
    </location>
</feature>
<evidence type="ECO:0000256" key="4">
    <source>
        <dbReference type="ARBA" id="ARBA00022777"/>
    </source>
</evidence>
<gene>
    <name evidence="8" type="ORF">SAMN05216179_0908</name>
</gene>
<dbReference type="EC" id="2.7.13.3" evidence="2"/>
<evidence type="ECO:0000313" key="9">
    <source>
        <dbReference type="Proteomes" id="UP000184184"/>
    </source>
</evidence>
<evidence type="ECO:0000256" key="1">
    <source>
        <dbReference type="ARBA" id="ARBA00000085"/>
    </source>
</evidence>
<feature type="transmembrane region" description="Helical" evidence="6">
    <location>
        <begin position="29"/>
        <end position="50"/>
    </location>
</feature>
<dbReference type="STRING" id="1027249.SAMN05216179_0908"/>
<protein>
    <recommendedName>
        <fullName evidence="2">histidine kinase</fullName>
        <ecNumber evidence="2">2.7.13.3</ecNumber>
    </recommendedName>
</protein>
<dbReference type="InterPro" id="IPR050482">
    <property type="entry name" value="Sensor_HK_TwoCompSys"/>
</dbReference>
<accession>A0A1M7L1L8</accession>
<evidence type="ECO:0000256" key="3">
    <source>
        <dbReference type="ARBA" id="ARBA00022679"/>
    </source>
</evidence>
<dbReference type="GO" id="GO:0016020">
    <property type="term" value="C:membrane"/>
    <property type="evidence" value="ECO:0007669"/>
    <property type="project" value="InterPro"/>
</dbReference>
<dbReference type="InterPro" id="IPR011712">
    <property type="entry name" value="Sig_transdc_His_kin_sub3_dim/P"/>
</dbReference>
<dbReference type="Gene3D" id="3.30.565.10">
    <property type="entry name" value="Histidine kinase-like ATPase, C-terminal domain"/>
    <property type="match status" value="1"/>
</dbReference>
<feature type="transmembrane region" description="Helical" evidence="6">
    <location>
        <begin position="57"/>
        <end position="74"/>
    </location>
</feature>
<keyword evidence="5" id="KW-0902">Two-component regulatory system</keyword>
<feature type="domain" description="Signal transduction histidine kinase subgroup 3 dimerisation and phosphoacceptor" evidence="7">
    <location>
        <begin position="182"/>
        <end position="241"/>
    </location>
</feature>
<evidence type="ECO:0000256" key="6">
    <source>
        <dbReference type="SAM" id="Phobius"/>
    </source>
</evidence>
<dbReference type="GO" id="GO:0046983">
    <property type="term" value="F:protein dimerization activity"/>
    <property type="evidence" value="ECO:0007669"/>
    <property type="project" value="InterPro"/>
</dbReference>
<dbReference type="GO" id="GO:0000155">
    <property type="term" value="F:phosphorelay sensor kinase activity"/>
    <property type="evidence" value="ECO:0007669"/>
    <property type="project" value="InterPro"/>
</dbReference>
<reference evidence="8 9" key="1">
    <citation type="submission" date="2016-11" db="EMBL/GenBank/DDBJ databases">
        <authorList>
            <person name="Jaros S."/>
            <person name="Januszkiewicz K."/>
            <person name="Wedrychowicz H."/>
        </authorList>
    </citation>
    <scope>NUCLEOTIDE SEQUENCE [LARGE SCALE GENOMIC DNA]</scope>
    <source>
        <strain evidence="8 9">CGMCC 1.10681</strain>
    </source>
</reference>
<keyword evidence="6" id="KW-1133">Transmembrane helix</keyword>
<dbReference type="Pfam" id="PF07730">
    <property type="entry name" value="HisKA_3"/>
    <property type="match status" value="1"/>
</dbReference>
<keyword evidence="3" id="KW-0808">Transferase</keyword>
<evidence type="ECO:0000259" key="7">
    <source>
        <dbReference type="Pfam" id="PF07730"/>
    </source>
</evidence>
<evidence type="ECO:0000256" key="2">
    <source>
        <dbReference type="ARBA" id="ARBA00012438"/>
    </source>
</evidence>
<dbReference type="AlphaFoldDB" id="A0A1M7L1L8"/>
<dbReference type="EMBL" id="FRCZ01000001">
    <property type="protein sequence ID" value="SHM71741.1"/>
    <property type="molecule type" value="Genomic_DNA"/>
</dbReference>
<keyword evidence="6" id="KW-0472">Membrane</keyword>
<proteinExistence type="predicted"/>
<dbReference type="RefSeq" id="WP_073200022.1">
    <property type="nucleotide sequence ID" value="NZ_FRCZ01000001.1"/>
</dbReference>
<dbReference type="OrthoDB" id="199946at2"/>
<dbReference type="PANTHER" id="PTHR24421">
    <property type="entry name" value="NITRATE/NITRITE SENSOR PROTEIN NARX-RELATED"/>
    <property type="match status" value="1"/>
</dbReference>
<keyword evidence="9" id="KW-1185">Reference proteome</keyword>
<evidence type="ECO:0000256" key="5">
    <source>
        <dbReference type="ARBA" id="ARBA00023012"/>
    </source>
</evidence>
<keyword evidence="6" id="KW-0812">Transmembrane</keyword>
<dbReference type="InterPro" id="IPR036890">
    <property type="entry name" value="HATPase_C_sf"/>
</dbReference>
<feature type="transmembrane region" description="Helical" evidence="6">
    <location>
        <begin position="124"/>
        <end position="143"/>
    </location>
</feature>